<comment type="caution">
    <text evidence="4">The sequence shown here is derived from an EMBL/GenBank/DDBJ whole genome shotgun (WGS) entry which is preliminary data.</text>
</comment>
<dbReference type="InterPro" id="IPR038718">
    <property type="entry name" value="SNF2-like_sf"/>
</dbReference>
<name>A0A938B4N1_UNCTE</name>
<dbReference type="GO" id="GO:0004386">
    <property type="term" value="F:helicase activity"/>
    <property type="evidence" value="ECO:0007669"/>
    <property type="project" value="UniProtKB-KW"/>
</dbReference>
<proteinExistence type="predicted"/>
<dbReference type="EMBL" id="VGLS01000431">
    <property type="protein sequence ID" value="MBM3224893.1"/>
    <property type="molecule type" value="Genomic_DNA"/>
</dbReference>
<dbReference type="PANTHER" id="PTHR45766:SF6">
    <property type="entry name" value="SWI_SNF-RELATED MATRIX-ASSOCIATED ACTIN-DEPENDENT REGULATOR OF CHROMATIN SUBFAMILY A-LIKE PROTEIN 1"/>
    <property type="match status" value="1"/>
</dbReference>
<evidence type="ECO:0000313" key="5">
    <source>
        <dbReference type="Proteomes" id="UP000712673"/>
    </source>
</evidence>
<gene>
    <name evidence="4" type="ORF">FJZ47_13970</name>
</gene>
<keyword evidence="4" id="KW-0347">Helicase</keyword>
<dbReference type="PROSITE" id="PS51194">
    <property type="entry name" value="HELICASE_CTER"/>
    <property type="match status" value="1"/>
</dbReference>
<dbReference type="InterPro" id="IPR027417">
    <property type="entry name" value="P-loop_NTPase"/>
</dbReference>
<dbReference type="GO" id="GO:0016787">
    <property type="term" value="F:hydrolase activity"/>
    <property type="evidence" value="ECO:0007669"/>
    <property type="project" value="UniProtKB-KW"/>
</dbReference>
<keyword evidence="4" id="KW-0547">Nucleotide-binding</keyword>
<dbReference type="Gene3D" id="3.40.50.300">
    <property type="entry name" value="P-loop containing nucleotide triphosphate hydrolases"/>
    <property type="match status" value="1"/>
</dbReference>
<dbReference type="InterPro" id="IPR049730">
    <property type="entry name" value="SNF2/RAD54-like_C"/>
</dbReference>
<evidence type="ECO:0000259" key="3">
    <source>
        <dbReference type="PROSITE" id="PS51194"/>
    </source>
</evidence>
<dbReference type="SUPFAM" id="SSF52540">
    <property type="entry name" value="P-loop containing nucleoside triphosphate hydrolases"/>
    <property type="match status" value="1"/>
</dbReference>
<accession>A0A938B4N1</accession>
<organism evidence="4 5">
    <name type="scientific">Tectimicrobiota bacterium</name>
    <dbReference type="NCBI Taxonomy" id="2528274"/>
    <lineage>
        <taxon>Bacteria</taxon>
        <taxon>Pseudomonadati</taxon>
        <taxon>Nitrospinota/Tectimicrobiota group</taxon>
        <taxon>Candidatus Tectimicrobiota</taxon>
    </lineage>
</organism>
<dbReference type="CDD" id="cd18793">
    <property type="entry name" value="SF2_C_SNF"/>
    <property type="match status" value="1"/>
</dbReference>
<dbReference type="Proteomes" id="UP000712673">
    <property type="component" value="Unassembled WGS sequence"/>
</dbReference>
<dbReference type="SMART" id="SM00490">
    <property type="entry name" value="HELICc"/>
    <property type="match status" value="1"/>
</dbReference>
<feature type="non-terminal residue" evidence="4">
    <location>
        <position position="1"/>
    </location>
</feature>
<keyword evidence="2" id="KW-0175">Coiled coil</keyword>
<evidence type="ECO:0000256" key="1">
    <source>
        <dbReference type="ARBA" id="ARBA00022801"/>
    </source>
</evidence>
<dbReference type="InterPro" id="IPR001650">
    <property type="entry name" value="Helicase_C-like"/>
</dbReference>
<dbReference type="PANTHER" id="PTHR45766">
    <property type="entry name" value="DNA ANNEALING HELICASE AND ENDONUCLEASE ZRANB3 FAMILY MEMBER"/>
    <property type="match status" value="1"/>
</dbReference>
<dbReference type="AlphaFoldDB" id="A0A938B4N1"/>
<evidence type="ECO:0000256" key="2">
    <source>
        <dbReference type="SAM" id="Coils"/>
    </source>
</evidence>
<dbReference type="Pfam" id="PF00271">
    <property type="entry name" value="Helicase_C"/>
    <property type="match status" value="1"/>
</dbReference>
<feature type="domain" description="Helicase C-terminal" evidence="3">
    <location>
        <begin position="195"/>
        <end position="360"/>
    </location>
</feature>
<feature type="coiled-coil region" evidence="2">
    <location>
        <begin position="650"/>
        <end position="689"/>
    </location>
</feature>
<keyword evidence="1" id="KW-0378">Hydrolase</keyword>
<keyword evidence="4" id="KW-0067">ATP-binding</keyword>
<protein>
    <submittedName>
        <fullName evidence="4">DEAD/DEAH box helicase</fullName>
    </submittedName>
</protein>
<evidence type="ECO:0000313" key="4">
    <source>
        <dbReference type="EMBL" id="MBM3224893.1"/>
    </source>
</evidence>
<sequence>CHNVAARANEQGKSRRARLAEKLASRSDTLMLLSATPHDGSARSFASLMALLDPTAISDPDDYTPGDYRDKGLVIRRFKKDIKHQVTGDFKERRTIRLTPQASPAEEAAYRALLAIRFTQGGVHRGGTQQELQRVAMQKAMFSSPFAALESTQTRLRLLTRGPQPTADEQQEVADLQAFAETLAQIDARSFSKYQRLRAYLHADESGWSAHDPADRLVVFSERLETLRWLQAQCQHDLRLRDQQIALMHGQLSDTEQQEIVERFGRLEDPLRVLLCSDVASEGLNLHYFCHRLIHFDLPWSLMVFQQRNGRVDRYGQAQEPQILYLFTATQVEKIRGDLRILEILQQKDEQANLNLGDPASFLHVYDPDQEVHKVSEFMATGLTPEQVSATLDAQQADAQANEGDWLLQLFGGGTADPTTAPAPAAQSCDDIEAWPSLFKDEYAFVKAALTQLAPARDWLQWNTNDAEQGVAVTAPPDLQERLQQLPREVRSSNHRYELCADPERVRQAIEQARQARAEDDTWPQLHYLWPQHPIVEWLVDRVITLFGRHRAPVIQSHHLQPGEQAFVMMGLVPNRKGQPLLVDWQVVCRYPGQPLTLEPYETFVQRAGLKAGQIPNPGLRRPLQDVQAALPEAVACMRQHMVQRQTAFAAQMQQRLQGTLADLERLQAAQVQQLTLRLEKQLEQVRQSQFARRSQVIRRVFDEYRQWVEDTLSTEPEPYLQVLAAVCG</sequence>
<reference evidence="4" key="1">
    <citation type="submission" date="2019-03" db="EMBL/GenBank/DDBJ databases">
        <title>Lake Tanganyika Metagenome-Assembled Genomes (MAGs).</title>
        <authorList>
            <person name="Tran P."/>
        </authorList>
    </citation>
    <scope>NUCLEOTIDE SEQUENCE</scope>
    <source>
        <strain evidence="4">K_DeepCast_65m_m2_066</strain>
    </source>
</reference>
<dbReference type="Gene3D" id="3.40.50.10810">
    <property type="entry name" value="Tandem AAA-ATPase domain"/>
    <property type="match status" value="1"/>
</dbReference>